<feature type="chain" id="PRO_5045608736" evidence="2">
    <location>
        <begin position="25"/>
        <end position="170"/>
    </location>
</feature>
<dbReference type="Pfam" id="PF14039">
    <property type="entry name" value="YusW"/>
    <property type="match status" value="1"/>
</dbReference>
<protein>
    <submittedName>
        <fullName evidence="3">YusW family protein</fullName>
    </submittedName>
</protein>
<dbReference type="EMBL" id="JARZFX010000018">
    <property type="protein sequence ID" value="MEC5425729.1"/>
    <property type="molecule type" value="Genomic_DNA"/>
</dbReference>
<feature type="region of interest" description="Disordered" evidence="1">
    <location>
        <begin position="25"/>
        <end position="68"/>
    </location>
</feature>
<keyword evidence="4" id="KW-1185">Reference proteome</keyword>
<evidence type="ECO:0000256" key="1">
    <source>
        <dbReference type="SAM" id="MobiDB-lite"/>
    </source>
</evidence>
<feature type="compositionally biased region" description="Polar residues" evidence="1">
    <location>
        <begin position="48"/>
        <end position="68"/>
    </location>
</feature>
<organism evidence="3 4">
    <name type="scientific">Virgibacillus tibetensis</name>
    <dbReference type="NCBI Taxonomy" id="3042313"/>
    <lineage>
        <taxon>Bacteria</taxon>
        <taxon>Bacillati</taxon>
        <taxon>Bacillota</taxon>
        <taxon>Bacilli</taxon>
        <taxon>Bacillales</taxon>
        <taxon>Bacillaceae</taxon>
        <taxon>Virgibacillus</taxon>
    </lineage>
</organism>
<dbReference type="RefSeq" id="WP_327609262.1">
    <property type="nucleotide sequence ID" value="NZ_JARZFX010000018.1"/>
</dbReference>
<dbReference type="PROSITE" id="PS51257">
    <property type="entry name" value="PROKAR_LIPOPROTEIN"/>
    <property type="match status" value="1"/>
</dbReference>
<reference evidence="3 4" key="1">
    <citation type="journal article" date="2024" name="Int. J. Syst. Evol. Microbiol.">
        <title>Virgibacillus tibetensis sp. nov., isolated from salt lake on the Tibetan Plateau of China.</title>
        <authorList>
            <person name="Phurbu D."/>
            <person name="Liu Z.-X."/>
            <person name="Wang R."/>
            <person name="Zheng Y.-Y."/>
            <person name="Liu H.-C."/>
            <person name="Zhou Y.-G."/>
            <person name="Yu Y.-J."/>
            <person name="Li A.-H."/>
        </authorList>
    </citation>
    <scope>NUCLEOTIDE SEQUENCE [LARGE SCALE GENOMIC DNA]</scope>
    <source>
        <strain evidence="3 4">C22-A2</strain>
    </source>
</reference>
<proteinExistence type="predicted"/>
<evidence type="ECO:0000256" key="2">
    <source>
        <dbReference type="SAM" id="SignalP"/>
    </source>
</evidence>
<keyword evidence="2" id="KW-0732">Signal</keyword>
<dbReference type="InterPro" id="IPR025623">
    <property type="entry name" value="YusW"/>
</dbReference>
<sequence length="170" mass="19015">MEKRIARVRLGAVLILTIIIAACGDTDQTDTPPNNAPEDGVQEETDNNDTGNEAGSESTTEADTNAPYNFTEFELEADFNDIINVVDVEYDYETHDTEAEYKNKSENIDLKGNEAMEELDAIFTAFNFDENTPDEEVLNTVMEAFNIPENADSVQLEIEFADGSEKEYHQ</sequence>
<feature type="signal peptide" evidence="2">
    <location>
        <begin position="1"/>
        <end position="24"/>
    </location>
</feature>
<dbReference type="Proteomes" id="UP001335737">
    <property type="component" value="Unassembled WGS sequence"/>
</dbReference>
<name>A0ABU6KK98_9BACI</name>
<evidence type="ECO:0000313" key="4">
    <source>
        <dbReference type="Proteomes" id="UP001335737"/>
    </source>
</evidence>
<gene>
    <name evidence="3" type="ORF">QGM71_19860</name>
</gene>
<comment type="caution">
    <text evidence="3">The sequence shown here is derived from an EMBL/GenBank/DDBJ whole genome shotgun (WGS) entry which is preliminary data.</text>
</comment>
<evidence type="ECO:0000313" key="3">
    <source>
        <dbReference type="EMBL" id="MEC5425729.1"/>
    </source>
</evidence>
<accession>A0ABU6KK98</accession>